<proteinExistence type="predicted"/>
<organism evidence="2 3">
    <name type="scientific">Fusarium pseudoanthophilum</name>
    <dbReference type="NCBI Taxonomy" id="48495"/>
    <lineage>
        <taxon>Eukaryota</taxon>
        <taxon>Fungi</taxon>
        <taxon>Dikarya</taxon>
        <taxon>Ascomycota</taxon>
        <taxon>Pezizomycotina</taxon>
        <taxon>Sordariomycetes</taxon>
        <taxon>Hypocreomycetidae</taxon>
        <taxon>Hypocreales</taxon>
        <taxon>Nectriaceae</taxon>
        <taxon>Fusarium</taxon>
        <taxon>Fusarium fujikuroi species complex</taxon>
    </lineage>
</organism>
<accession>A0A8H5PFU7</accession>
<reference evidence="2 3" key="1">
    <citation type="submission" date="2020-05" db="EMBL/GenBank/DDBJ databases">
        <title>Identification and distribution of gene clusters putatively required for synthesis of sphingolipid metabolism inhibitors in phylogenetically diverse species of the filamentous fungus Fusarium.</title>
        <authorList>
            <person name="Kim H.-S."/>
            <person name="Busman M."/>
            <person name="Brown D.W."/>
            <person name="Divon H."/>
            <person name="Uhlig S."/>
            <person name="Proctor R.H."/>
        </authorList>
    </citation>
    <scope>NUCLEOTIDE SEQUENCE [LARGE SCALE GENOMIC DNA]</scope>
    <source>
        <strain evidence="2 3">NRRL 25211</strain>
    </source>
</reference>
<keyword evidence="1" id="KW-1133">Transmembrane helix</keyword>
<evidence type="ECO:0000256" key="1">
    <source>
        <dbReference type="SAM" id="Phobius"/>
    </source>
</evidence>
<evidence type="ECO:0000313" key="3">
    <source>
        <dbReference type="Proteomes" id="UP000544095"/>
    </source>
</evidence>
<comment type="caution">
    <text evidence="2">The sequence shown here is derived from an EMBL/GenBank/DDBJ whole genome shotgun (WGS) entry which is preliminary data.</text>
</comment>
<dbReference type="EMBL" id="JAAOAR010000203">
    <property type="protein sequence ID" value="KAF5596096.1"/>
    <property type="molecule type" value="Genomic_DNA"/>
</dbReference>
<feature type="transmembrane region" description="Helical" evidence="1">
    <location>
        <begin position="21"/>
        <end position="42"/>
    </location>
</feature>
<protein>
    <submittedName>
        <fullName evidence="2">Uncharacterized protein</fullName>
    </submittedName>
</protein>
<keyword evidence="1" id="KW-0812">Transmembrane</keyword>
<dbReference type="Proteomes" id="UP000544095">
    <property type="component" value="Unassembled WGS sequence"/>
</dbReference>
<keyword evidence="1" id="KW-0472">Membrane</keyword>
<evidence type="ECO:0000313" key="2">
    <source>
        <dbReference type="EMBL" id="KAF5596096.1"/>
    </source>
</evidence>
<dbReference type="AlphaFoldDB" id="A0A8H5PFU7"/>
<keyword evidence="3" id="KW-1185">Reference proteome</keyword>
<name>A0A8H5PFU7_9HYPO</name>
<sequence length="231" mass="25850">MSDTVLLPDQLLQRSYNISRHLFLIIAFAIVLCNASTISNYWGSHNCQGSYHRCYNRRAGQCCEDNETFRSAKFGGLPKGPKTCVTNDQDPHDYCGVSQKAILTFKSTTCLTGNGYAWSGGSIFFDCNYIREQMCLSDRGLERSEDMPDRDTKLPDIKCTSSHKPDVIGAYGYEFFIYGTDLAKKYGKVALNDEETKEILALIKESSESSPKDLLAKFGHSAVKEGEIQDE</sequence>
<gene>
    <name evidence="2" type="ORF">FPANT_4439</name>
</gene>